<organism evidence="3 4">
    <name type="scientific">[Candida] arabinofermentans NRRL YB-2248</name>
    <dbReference type="NCBI Taxonomy" id="983967"/>
    <lineage>
        <taxon>Eukaryota</taxon>
        <taxon>Fungi</taxon>
        <taxon>Dikarya</taxon>
        <taxon>Ascomycota</taxon>
        <taxon>Saccharomycotina</taxon>
        <taxon>Pichiomycetes</taxon>
        <taxon>Pichiales</taxon>
        <taxon>Pichiaceae</taxon>
        <taxon>Ogataea</taxon>
        <taxon>Ogataea/Candida clade</taxon>
    </lineage>
</organism>
<dbReference type="EMBL" id="KV453853">
    <property type="protein sequence ID" value="ODV85245.1"/>
    <property type="molecule type" value="Genomic_DNA"/>
</dbReference>
<evidence type="ECO:0008006" key="5">
    <source>
        <dbReference type="Google" id="ProtNLM"/>
    </source>
</evidence>
<feature type="region of interest" description="Disordered" evidence="2">
    <location>
        <begin position="207"/>
        <end position="226"/>
    </location>
</feature>
<gene>
    <name evidence="3" type="ORF">CANARDRAFT_28519</name>
</gene>
<evidence type="ECO:0000256" key="1">
    <source>
        <dbReference type="SAM" id="Coils"/>
    </source>
</evidence>
<protein>
    <recommendedName>
        <fullName evidence="5">Spindle pole body component Bbp1 C-terminal domain-containing protein</fullName>
    </recommendedName>
</protein>
<proteinExistence type="predicted"/>
<name>A0A1E4T0F1_9ASCO</name>
<evidence type="ECO:0000256" key="2">
    <source>
        <dbReference type="SAM" id="MobiDB-lite"/>
    </source>
</evidence>
<sequence>MVYPYDDDSKHLRRSTAHTSKQRLQSLLFDKPLINNNKSYSSDFKENLYYNSSLNSKNIPTTNNKFDYKKESIELKRQLSMEKENHQLSLEKEHIKNNSLIIVNDNLRQKLVKAASEYDKIKTENKNLIRLRNKDESKINRLESRLIDSMNSYKGLKNNHDILNDNYKNLKLNHINLENNYNELKHQFNVEHALNMKYHEILNKPEIDDDTDDLYPTGKPDDYKGDLEDTDYLLTRAIPDIHRSYPTTTINQDDDTELFLNL</sequence>
<accession>A0A1E4T0F1</accession>
<dbReference type="AlphaFoldDB" id="A0A1E4T0F1"/>
<evidence type="ECO:0000313" key="3">
    <source>
        <dbReference type="EMBL" id="ODV85245.1"/>
    </source>
</evidence>
<keyword evidence="1" id="KW-0175">Coiled coil</keyword>
<evidence type="ECO:0000313" key="4">
    <source>
        <dbReference type="Proteomes" id="UP000094801"/>
    </source>
</evidence>
<feature type="coiled-coil region" evidence="1">
    <location>
        <begin position="104"/>
        <end position="187"/>
    </location>
</feature>
<keyword evidence="4" id="KW-1185">Reference proteome</keyword>
<dbReference type="Proteomes" id="UP000094801">
    <property type="component" value="Unassembled WGS sequence"/>
</dbReference>
<reference evidence="4" key="1">
    <citation type="submission" date="2016-04" db="EMBL/GenBank/DDBJ databases">
        <title>Comparative genomics of biotechnologically important yeasts.</title>
        <authorList>
            <consortium name="DOE Joint Genome Institute"/>
            <person name="Riley R."/>
            <person name="Haridas S."/>
            <person name="Wolfe K.H."/>
            <person name="Lopes M.R."/>
            <person name="Hittinger C.T."/>
            <person name="Goker M."/>
            <person name="Salamov A."/>
            <person name="Wisecaver J."/>
            <person name="Long T.M."/>
            <person name="Aerts A.L."/>
            <person name="Barry K."/>
            <person name="Choi C."/>
            <person name="Clum A."/>
            <person name="Coughlan A.Y."/>
            <person name="Deshpande S."/>
            <person name="Douglass A.P."/>
            <person name="Hanson S.J."/>
            <person name="Klenk H.-P."/>
            <person name="Labutti K."/>
            <person name="Lapidus A."/>
            <person name="Lindquist E."/>
            <person name="Lipzen A."/>
            <person name="Meier-Kolthoff J.P."/>
            <person name="Ohm R.A."/>
            <person name="Otillar R.P."/>
            <person name="Pangilinan J."/>
            <person name="Peng Y."/>
            <person name="Rokas A."/>
            <person name="Rosa C.A."/>
            <person name="Scheuner C."/>
            <person name="Sibirny A.A."/>
            <person name="Slot J.C."/>
            <person name="Stielow J.B."/>
            <person name="Sun H."/>
            <person name="Kurtzman C.P."/>
            <person name="Blackwell M."/>
            <person name="Grigoriev I.V."/>
            <person name="Jeffries T.W."/>
        </authorList>
    </citation>
    <scope>NUCLEOTIDE SEQUENCE [LARGE SCALE GENOMIC DNA]</scope>
    <source>
        <strain evidence="4">NRRL YB-2248</strain>
    </source>
</reference>